<sequence>MHIVLQLSRFSVPLHVHFIAKVLPVMSCGVVMCAGDFQLQNVICESFDNSTTNFSRCEMKFIRRGVAAFYMVWKLYNVPINSVDINVALYKKSNGYRPFLFNQTLDFCYYMRNPRAHPLIYMMHKVFMQTSNINHSCPYDHDLIINEFIYKKNDLKDLPIPNGDYMIRVKVALDKQYRTSIKIYANRKD</sequence>
<evidence type="ECO:0000313" key="1">
    <source>
        <dbReference type="EMBL" id="EDW40881.1"/>
    </source>
</evidence>
<accession>B4HL62</accession>
<proteinExistence type="predicted"/>
<reference evidence="1 2" key="1">
    <citation type="journal article" date="2007" name="Nature">
        <title>Evolution of genes and genomes on the Drosophila phylogeny.</title>
        <authorList>
            <consortium name="Drosophila 12 Genomes Consortium"/>
            <person name="Clark A.G."/>
            <person name="Eisen M.B."/>
            <person name="Smith D.R."/>
            <person name="Bergman C.M."/>
            <person name="Oliver B."/>
            <person name="Markow T.A."/>
            <person name="Kaufman T.C."/>
            <person name="Kellis M."/>
            <person name="Gelbart W."/>
            <person name="Iyer V.N."/>
            <person name="Pollard D.A."/>
            <person name="Sackton T.B."/>
            <person name="Larracuente A.M."/>
            <person name="Singh N.D."/>
            <person name="Abad J.P."/>
            <person name="Abt D.N."/>
            <person name="Adryan B."/>
            <person name="Aguade M."/>
            <person name="Akashi H."/>
            <person name="Anderson W.W."/>
            <person name="Aquadro C.F."/>
            <person name="Ardell D.H."/>
            <person name="Arguello R."/>
            <person name="Artieri C.G."/>
            <person name="Barbash D.A."/>
            <person name="Barker D."/>
            <person name="Barsanti P."/>
            <person name="Batterham P."/>
            <person name="Batzoglou S."/>
            <person name="Begun D."/>
            <person name="Bhutkar A."/>
            <person name="Blanco E."/>
            <person name="Bosak S.A."/>
            <person name="Bradley R.K."/>
            <person name="Brand A.D."/>
            <person name="Brent M.R."/>
            <person name="Brooks A.N."/>
            <person name="Brown R.H."/>
            <person name="Butlin R.K."/>
            <person name="Caggese C."/>
            <person name="Calvi B.R."/>
            <person name="Bernardo de Carvalho A."/>
            <person name="Caspi A."/>
            <person name="Castrezana S."/>
            <person name="Celniker S.E."/>
            <person name="Chang J.L."/>
            <person name="Chapple C."/>
            <person name="Chatterji S."/>
            <person name="Chinwalla A."/>
            <person name="Civetta A."/>
            <person name="Clifton S.W."/>
            <person name="Comeron J.M."/>
            <person name="Costello J.C."/>
            <person name="Coyne J.A."/>
            <person name="Daub J."/>
            <person name="David R.G."/>
            <person name="Delcher A.L."/>
            <person name="Delehaunty K."/>
            <person name="Do C.B."/>
            <person name="Ebling H."/>
            <person name="Edwards K."/>
            <person name="Eickbush T."/>
            <person name="Evans J.D."/>
            <person name="Filipski A."/>
            <person name="Findeiss S."/>
            <person name="Freyhult E."/>
            <person name="Fulton L."/>
            <person name="Fulton R."/>
            <person name="Garcia A.C."/>
            <person name="Gardiner A."/>
            <person name="Garfield D.A."/>
            <person name="Garvin B.E."/>
            <person name="Gibson G."/>
            <person name="Gilbert D."/>
            <person name="Gnerre S."/>
            <person name="Godfrey J."/>
            <person name="Good R."/>
            <person name="Gotea V."/>
            <person name="Gravely B."/>
            <person name="Greenberg A.J."/>
            <person name="Griffiths-Jones S."/>
            <person name="Gross S."/>
            <person name="Guigo R."/>
            <person name="Gustafson E.A."/>
            <person name="Haerty W."/>
            <person name="Hahn M.W."/>
            <person name="Halligan D.L."/>
            <person name="Halpern A.L."/>
            <person name="Halter G.M."/>
            <person name="Han M.V."/>
            <person name="Heger A."/>
            <person name="Hillier L."/>
            <person name="Hinrichs A.S."/>
            <person name="Holmes I."/>
            <person name="Hoskins R.A."/>
            <person name="Hubisz M.J."/>
            <person name="Hultmark D."/>
            <person name="Huntley M.A."/>
            <person name="Jaffe D.B."/>
            <person name="Jagadeeshan S."/>
            <person name="Jeck W.R."/>
            <person name="Johnson J."/>
            <person name="Jones C.D."/>
            <person name="Jordan W.C."/>
            <person name="Karpen G.H."/>
            <person name="Kataoka E."/>
            <person name="Keightley P.D."/>
            <person name="Kheradpour P."/>
            <person name="Kirkness E.F."/>
            <person name="Koerich L.B."/>
            <person name="Kristiansen K."/>
            <person name="Kudrna D."/>
            <person name="Kulathinal R.J."/>
            <person name="Kumar S."/>
            <person name="Kwok R."/>
            <person name="Lander E."/>
            <person name="Langley C.H."/>
            <person name="Lapoint R."/>
            <person name="Lazzaro B.P."/>
            <person name="Lee S.J."/>
            <person name="Levesque L."/>
            <person name="Li R."/>
            <person name="Lin C.F."/>
            <person name="Lin M.F."/>
            <person name="Lindblad-Toh K."/>
            <person name="Llopart A."/>
            <person name="Long M."/>
            <person name="Low L."/>
            <person name="Lozovsky E."/>
            <person name="Lu J."/>
            <person name="Luo M."/>
            <person name="Machado C.A."/>
            <person name="Makalowski W."/>
            <person name="Marzo M."/>
            <person name="Matsuda M."/>
            <person name="Matzkin L."/>
            <person name="McAllister B."/>
            <person name="McBride C.S."/>
            <person name="McKernan B."/>
            <person name="McKernan K."/>
            <person name="Mendez-Lago M."/>
            <person name="Minx P."/>
            <person name="Mollenhauer M.U."/>
            <person name="Montooth K."/>
            <person name="Mount S.M."/>
            <person name="Mu X."/>
            <person name="Myers E."/>
            <person name="Negre B."/>
            <person name="Newfeld S."/>
            <person name="Nielsen R."/>
            <person name="Noor M.A."/>
            <person name="O'Grady P."/>
            <person name="Pachter L."/>
            <person name="Papaceit M."/>
            <person name="Parisi M.J."/>
            <person name="Parisi M."/>
            <person name="Parts L."/>
            <person name="Pedersen J.S."/>
            <person name="Pesole G."/>
            <person name="Phillippy A.M."/>
            <person name="Ponting C.P."/>
            <person name="Pop M."/>
            <person name="Porcelli D."/>
            <person name="Powell J.R."/>
            <person name="Prohaska S."/>
            <person name="Pruitt K."/>
            <person name="Puig M."/>
            <person name="Quesneville H."/>
            <person name="Ram K.R."/>
            <person name="Rand D."/>
            <person name="Rasmussen M.D."/>
            <person name="Reed L.K."/>
            <person name="Reenan R."/>
            <person name="Reily A."/>
            <person name="Remington K.A."/>
            <person name="Rieger T.T."/>
            <person name="Ritchie M.G."/>
            <person name="Robin C."/>
            <person name="Rogers Y.H."/>
            <person name="Rohde C."/>
            <person name="Rozas J."/>
            <person name="Rubenfield M.J."/>
            <person name="Ruiz A."/>
            <person name="Russo S."/>
            <person name="Salzberg S.L."/>
            <person name="Sanchez-Gracia A."/>
            <person name="Saranga D.J."/>
            <person name="Sato H."/>
            <person name="Schaeffer S.W."/>
            <person name="Schatz M.C."/>
            <person name="Schlenke T."/>
            <person name="Schwartz R."/>
            <person name="Segarra C."/>
            <person name="Singh R.S."/>
            <person name="Sirot L."/>
            <person name="Sirota M."/>
            <person name="Sisneros N.B."/>
            <person name="Smith C.D."/>
            <person name="Smith T.F."/>
            <person name="Spieth J."/>
            <person name="Stage D.E."/>
            <person name="Stark A."/>
            <person name="Stephan W."/>
            <person name="Strausberg R.L."/>
            <person name="Strempel S."/>
            <person name="Sturgill D."/>
            <person name="Sutton G."/>
            <person name="Sutton G.G."/>
            <person name="Tao W."/>
            <person name="Teichmann S."/>
            <person name="Tobari Y.N."/>
            <person name="Tomimura Y."/>
            <person name="Tsolas J.M."/>
            <person name="Valente V.L."/>
            <person name="Venter E."/>
            <person name="Venter J.C."/>
            <person name="Vicario S."/>
            <person name="Vieira F.G."/>
            <person name="Vilella A.J."/>
            <person name="Villasante A."/>
            <person name="Walenz B."/>
            <person name="Wang J."/>
            <person name="Wasserman M."/>
            <person name="Watts T."/>
            <person name="Wilson D."/>
            <person name="Wilson R.K."/>
            <person name="Wing R.A."/>
            <person name="Wolfner M.F."/>
            <person name="Wong A."/>
            <person name="Wong G.K."/>
            <person name="Wu C.I."/>
            <person name="Wu G."/>
            <person name="Yamamoto D."/>
            <person name="Yang H.P."/>
            <person name="Yang S.P."/>
            <person name="Yorke J.A."/>
            <person name="Yoshida K."/>
            <person name="Zdobnov E."/>
            <person name="Zhang P."/>
            <person name="Zhang Y."/>
            <person name="Zimin A.V."/>
            <person name="Baldwin J."/>
            <person name="Abdouelleil A."/>
            <person name="Abdulkadir J."/>
            <person name="Abebe A."/>
            <person name="Abera B."/>
            <person name="Abreu J."/>
            <person name="Acer S.C."/>
            <person name="Aftuck L."/>
            <person name="Alexander A."/>
            <person name="An P."/>
            <person name="Anderson E."/>
            <person name="Anderson S."/>
            <person name="Arachi H."/>
            <person name="Azer M."/>
            <person name="Bachantsang P."/>
            <person name="Barry A."/>
            <person name="Bayul T."/>
            <person name="Berlin A."/>
            <person name="Bessette D."/>
            <person name="Bloom T."/>
            <person name="Blye J."/>
            <person name="Boguslavskiy L."/>
            <person name="Bonnet C."/>
            <person name="Boukhgalter B."/>
            <person name="Bourzgui I."/>
            <person name="Brown A."/>
            <person name="Cahill P."/>
            <person name="Channer S."/>
            <person name="Cheshatsang Y."/>
            <person name="Chuda L."/>
            <person name="Citroen M."/>
            <person name="Collymore A."/>
            <person name="Cooke P."/>
            <person name="Costello M."/>
            <person name="D'Aco K."/>
            <person name="Daza R."/>
            <person name="De Haan G."/>
            <person name="DeGray S."/>
            <person name="DeMaso C."/>
            <person name="Dhargay N."/>
            <person name="Dooley K."/>
            <person name="Dooley E."/>
            <person name="Doricent M."/>
            <person name="Dorje P."/>
            <person name="Dorjee K."/>
            <person name="Dupes A."/>
            <person name="Elong R."/>
            <person name="Falk J."/>
            <person name="Farina A."/>
            <person name="Faro S."/>
            <person name="Ferguson D."/>
            <person name="Fisher S."/>
            <person name="Foley C.D."/>
            <person name="Franke A."/>
            <person name="Friedrich D."/>
            <person name="Gadbois L."/>
            <person name="Gearin G."/>
            <person name="Gearin C.R."/>
            <person name="Giannoukos G."/>
            <person name="Goode T."/>
            <person name="Graham J."/>
            <person name="Grandbois E."/>
            <person name="Grewal S."/>
            <person name="Gyaltsen K."/>
            <person name="Hafez N."/>
            <person name="Hagos B."/>
            <person name="Hall J."/>
            <person name="Henson C."/>
            <person name="Hollinger A."/>
            <person name="Honan T."/>
            <person name="Huard M.D."/>
            <person name="Hughes L."/>
            <person name="Hurhula B."/>
            <person name="Husby M.E."/>
            <person name="Kamat A."/>
            <person name="Kanga B."/>
            <person name="Kashin S."/>
            <person name="Khazanovich D."/>
            <person name="Kisner P."/>
            <person name="Lance K."/>
            <person name="Lara M."/>
            <person name="Lee W."/>
            <person name="Lennon N."/>
            <person name="Letendre F."/>
            <person name="LeVine R."/>
            <person name="Lipovsky A."/>
            <person name="Liu X."/>
            <person name="Liu J."/>
            <person name="Liu S."/>
            <person name="Lokyitsang T."/>
            <person name="Lokyitsang Y."/>
            <person name="Lubonja R."/>
            <person name="Lui A."/>
            <person name="MacDonald P."/>
            <person name="Magnisalis V."/>
            <person name="Maru K."/>
            <person name="Matthews C."/>
            <person name="McCusker W."/>
            <person name="McDonough S."/>
            <person name="Mehta T."/>
            <person name="Meldrim J."/>
            <person name="Meneus L."/>
            <person name="Mihai O."/>
            <person name="Mihalev A."/>
            <person name="Mihova T."/>
            <person name="Mittelman R."/>
            <person name="Mlenga V."/>
            <person name="Montmayeur A."/>
            <person name="Mulrain L."/>
            <person name="Navidi A."/>
            <person name="Naylor J."/>
            <person name="Negash T."/>
            <person name="Nguyen T."/>
            <person name="Nguyen N."/>
            <person name="Nicol R."/>
            <person name="Norbu C."/>
            <person name="Norbu N."/>
            <person name="Novod N."/>
            <person name="O'Neill B."/>
            <person name="Osman S."/>
            <person name="Markiewicz E."/>
            <person name="Oyono O.L."/>
            <person name="Patti C."/>
            <person name="Phunkhang P."/>
            <person name="Pierre F."/>
            <person name="Priest M."/>
            <person name="Raghuraman S."/>
            <person name="Rege F."/>
            <person name="Reyes R."/>
            <person name="Rise C."/>
            <person name="Rogov P."/>
            <person name="Ross K."/>
            <person name="Ryan E."/>
            <person name="Settipalli S."/>
            <person name="Shea T."/>
            <person name="Sherpa N."/>
            <person name="Shi L."/>
            <person name="Shih D."/>
            <person name="Sparrow T."/>
            <person name="Spaulding J."/>
            <person name="Stalker J."/>
            <person name="Stange-Thomann N."/>
            <person name="Stavropoulos S."/>
            <person name="Stone C."/>
            <person name="Strader C."/>
            <person name="Tesfaye S."/>
            <person name="Thomson T."/>
            <person name="Thoulutsang Y."/>
            <person name="Thoulutsang D."/>
            <person name="Topham K."/>
            <person name="Topping I."/>
            <person name="Tsamla T."/>
            <person name="Vassiliev H."/>
            <person name="Vo A."/>
            <person name="Wangchuk T."/>
            <person name="Wangdi T."/>
            <person name="Weiand M."/>
            <person name="Wilkinson J."/>
            <person name="Wilson A."/>
            <person name="Yadav S."/>
            <person name="Young G."/>
            <person name="Yu Q."/>
            <person name="Zembek L."/>
            <person name="Zhong D."/>
            <person name="Zimmer A."/>
            <person name="Zwirko Z."/>
            <person name="Jaffe D.B."/>
            <person name="Alvarez P."/>
            <person name="Brockman W."/>
            <person name="Butler J."/>
            <person name="Chin C."/>
            <person name="Gnerre S."/>
            <person name="Grabherr M."/>
            <person name="Kleber M."/>
            <person name="Mauceli E."/>
            <person name="MacCallum I."/>
        </authorList>
    </citation>
    <scope>NUCLEOTIDE SEQUENCE [LARGE SCALE GENOMIC DNA]</scope>
    <source>
        <strain evidence="2">Rob3c / Tucson 14021-0248.25</strain>
    </source>
</reference>
<dbReference type="AlphaFoldDB" id="B4HL62"/>
<keyword evidence="2" id="KW-1185">Reference proteome</keyword>
<organism evidence="2">
    <name type="scientific">Drosophila sechellia</name>
    <name type="common">Fruit fly</name>
    <dbReference type="NCBI Taxonomy" id="7238"/>
    <lineage>
        <taxon>Eukaryota</taxon>
        <taxon>Metazoa</taxon>
        <taxon>Ecdysozoa</taxon>
        <taxon>Arthropoda</taxon>
        <taxon>Hexapoda</taxon>
        <taxon>Insecta</taxon>
        <taxon>Pterygota</taxon>
        <taxon>Neoptera</taxon>
        <taxon>Endopterygota</taxon>
        <taxon>Diptera</taxon>
        <taxon>Brachycera</taxon>
        <taxon>Muscomorpha</taxon>
        <taxon>Ephydroidea</taxon>
        <taxon>Drosophilidae</taxon>
        <taxon>Drosophila</taxon>
        <taxon>Sophophora</taxon>
    </lineage>
</organism>
<dbReference type="HOGENOM" id="CLU_116900_0_0_1"/>
<dbReference type="SMART" id="SM00697">
    <property type="entry name" value="DM8"/>
    <property type="match status" value="1"/>
</dbReference>
<protein>
    <submittedName>
        <fullName evidence="1">GM24857</fullName>
    </submittedName>
</protein>
<dbReference type="PhylomeDB" id="B4HL62"/>
<dbReference type="Pfam" id="PF06477">
    <property type="entry name" value="DUF1091"/>
    <property type="match status" value="1"/>
</dbReference>
<dbReference type="PANTHER" id="PTHR20898:SF0">
    <property type="entry name" value="DAEDALUS ON 3-RELATED"/>
    <property type="match status" value="1"/>
</dbReference>
<dbReference type="Proteomes" id="UP000001292">
    <property type="component" value="Unassembled WGS sequence"/>
</dbReference>
<dbReference type="OMA" id="CEMKFIR"/>
<dbReference type="PANTHER" id="PTHR20898">
    <property type="entry name" value="DAEDALUS ON 3-RELATED-RELATED"/>
    <property type="match status" value="1"/>
</dbReference>
<gene>
    <name evidence="1" type="primary">Dsec\GM24857</name>
    <name evidence="1" type="ORF">Dsec_GM24857</name>
</gene>
<dbReference type="EMBL" id="CH480815">
    <property type="protein sequence ID" value="EDW40881.1"/>
    <property type="molecule type" value="Genomic_DNA"/>
</dbReference>
<evidence type="ECO:0000313" key="2">
    <source>
        <dbReference type="Proteomes" id="UP000001292"/>
    </source>
</evidence>
<dbReference type="InterPro" id="IPR010512">
    <property type="entry name" value="DUF1091"/>
</dbReference>
<name>B4HL62_DROSE</name>